<sequence length="1005" mass="109276">MKQFKPSLLTLALATTGLVSGYSYAAEEGADTEVEEVIKVTGIRGSLMRAQAVKMDSTSVVEVISAEDIGKLPDSSIAESLARLPGMAGERRDGRTSGISVRGFREDYSGSTMNGRELLGMGDNRGVEFDLYPSEIMSGVTVYKAPEAKLTTQGVAGTVDLQTIRPLASDEFVSINYNLEQNGMKSENPDFDDQGHRLAVGFSQKFADDKVGLALTYASTESPSQEQHFRGWGYANVGTAKKEDGEYVRDDDGNLVEDYLYDPINNPDGTIVLENGLTRADVEDALITGGHDSYQRSAMLERDAVAGVLQLKPTDDLTVTLDALYIDFKDSQIKRGMEDGGAEWGVGKNYTISEVKDGFVTKGKLMGADEDDGFRSVVRNDAYEKTAELTAYAANVEYQINDNWKAELDFSTNEVDKTITDVESYAGVGRAGHKGQGAGAVYAWEQTATGVMYSEVAGITNFDLSDASKVKLAGPQSWGGGMSGLDSQFAGTSDTSPHTTLAKNPDSPIGFAQAQDGFVNQPVFKEKLDALALDLEGYVEIGPITKIKSGVRFSDRSKSKDNRGFYLTASSYPDHQVVPSQYVVGVTDMSFIGVSDVVAYDSLSLYRAGEYTASDAADLQPSRKGDTYIVEEELLQAYVQADIEAELGDVWLRGNFGVQYVDTTQKSDGFFSQIGANGLVDAQATSEEESYSDILPSLNLNFEVADDMLVRVGLAKTQSRPRIDDMRVSGEVSFDFNPGKIVATELKNSPWSASGGNPFLKPLEANQFDLAYDWYFAEDGYLSAAFFYKDLTNWHYESSLVRDFSDAYIESYHQLPDGEGGILKPTLFQGVATAKLDGLEGFVRGYEFQATVPFNLVSDALDGFGAIFAYANSDGALDKFEGQEVDPLRIPGLSKETYSLITFYEAGGFQIRVAGTKRSDFLTETRGDSLSLVPATDTGSTLWDAQIGFDFGKAGIDALDGLTVSLQAQNITDEEQIQFANGDPRQVTKYQIYGANYLLGVNYKF</sequence>
<reference evidence="8 9" key="1">
    <citation type="journal article" date="2014" name="Genome Announc.">
        <title>Draft Genome Sequence of the Agar-Degrading Bacterium Catenovulum sp. Strain DS-2, Isolated from Intestines of Haliotis diversicolor.</title>
        <authorList>
            <person name="Shan D."/>
            <person name="Li X."/>
            <person name="Gu Z."/>
            <person name="Wei G."/>
            <person name="Gao Z."/>
            <person name="Shao Z."/>
        </authorList>
    </citation>
    <scope>NUCLEOTIDE SEQUENCE [LARGE SCALE GENOMIC DNA]</scope>
    <source>
        <strain evidence="8 9">DS-2</strain>
    </source>
</reference>
<dbReference type="Gene3D" id="2.170.130.10">
    <property type="entry name" value="TonB-dependent receptor, plug domain"/>
    <property type="match status" value="1"/>
</dbReference>
<protein>
    <submittedName>
        <fullName evidence="8">TonB-dependent receptor</fullName>
    </submittedName>
</protein>
<dbReference type="Proteomes" id="UP000019276">
    <property type="component" value="Unassembled WGS sequence"/>
</dbReference>
<evidence type="ECO:0000259" key="7">
    <source>
        <dbReference type="Pfam" id="PF07715"/>
    </source>
</evidence>
<dbReference type="STRING" id="1328313.DS2_14114"/>
<dbReference type="Pfam" id="PF00593">
    <property type="entry name" value="TonB_dep_Rec_b-barrel"/>
    <property type="match status" value="1"/>
</dbReference>
<dbReference type="Gene3D" id="2.40.170.20">
    <property type="entry name" value="TonB-dependent receptor, beta-barrel domain"/>
    <property type="match status" value="2"/>
</dbReference>
<dbReference type="InterPro" id="IPR012910">
    <property type="entry name" value="Plug_dom"/>
</dbReference>
<dbReference type="GO" id="GO:0009279">
    <property type="term" value="C:cell outer membrane"/>
    <property type="evidence" value="ECO:0007669"/>
    <property type="project" value="UniProtKB-SubCell"/>
</dbReference>
<proteinExistence type="inferred from homology"/>
<gene>
    <name evidence="8" type="ORF">DS2_14114</name>
</gene>
<evidence type="ECO:0000256" key="5">
    <source>
        <dbReference type="SAM" id="SignalP"/>
    </source>
</evidence>
<comment type="similarity">
    <text evidence="4">Belongs to the TonB-dependent receptor family.</text>
</comment>
<feature type="domain" description="TonB-dependent receptor-like beta-barrel" evidence="6">
    <location>
        <begin position="541"/>
        <end position="971"/>
    </location>
</feature>
<comment type="caution">
    <text evidence="8">The sequence shown here is derived from an EMBL/GenBank/DDBJ whole genome shotgun (WGS) entry which is preliminary data.</text>
</comment>
<dbReference type="EMBL" id="ARZY01000029">
    <property type="protein sequence ID" value="EWH09115.1"/>
    <property type="molecule type" value="Genomic_DNA"/>
</dbReference>
<accession>W7QV08</accession>
<dbReference type="InterPro" id="IPR000531">
    <property type="entry name" value="Beta-barrel_TonB"/>
</dbReference>
<evidence type="ECO:0000313" key="8">
    <source>
        <dbReference type="EMBL" id="EWH09115.1"/>
    </source>
</evidence>
<dbReference type="PATRIC" id="fig|1328313.3.peg.2879"/>
<dbReference type="AlphaFoldDB" id="W7QV08"/>
<keyword evidence="4" id="KW-0798">TonB box</keyword>
<keyword evidence="3" id="KW-0998">Cell outer membrane</keyword>
<dbReference type="PANTHER" id="PTHR40980">
    <property type="entry name" value="PLUG DOMAIN-CONTAINING PROTEIN"/>
    <property type="match status" value="1"/>
</dbReference>
<dbReference type="eggNOG" id="COG1629">
    <property type="taxonomic scope" value="Bacteria"/>
</dbReference>
<evidence type="ECO:0000259" key="6">
    <source>
        <dbReference type="Pfam" id="PF00593"/>
    </source>
</evidence>
<evidence type="ECO:0000256" key="1">
    <source>
        <dbReference type="ARBA" id="ARBA00004442"/>
    </source>
</evidence>
<organism evidence="8 9">
    <name type="scientific">Catenovulum agarivorans DS-2</name>
    <dbReference type="NCBI Taxonomy" id="1328313"/>
    <lineage>
        <taxon>Bacteria</taxon>
        <taxon>Pseudomonadati</taxon>
        <taxon>Pseudomonadota</taxon>
        <taxon>Gammaproteobacteria</taxon>
        <taxon>Alteromonadales</taxon>
        <taxon>Alteromonadaceae</taxon>
        <taxon>Catenovulum</taxon>
    </lineage>
</organism>
<dbReference type="Pfam" id="PF07715">
    <property type="entry name" value="Plug"/>
    <property type="match status" value="1"/>
</dbReference>
<dbReference type="OrthoDB" id="8727862at2"/>
<dbReference type="NCBIfam" id="TIGR01782">
    <property type="entry name" value="TonB-Xanth-Caul"/>
    <property type="match status" value="1"/>
</dbReference>
<evidence type="ECO:0000256" key="2">
    <source>
        <dbReference type="ARBA" id="ARBA00023136"/>
    </source>
</evidence>
<feature type="domain" description="TonB-dependent receptor plug" evidence="7">
    <location>
        <begin position="54"/>
        <end position="157"/>
    </location>
</feature>
<dbReference type="InterPro" id="IPR036942">
    <property type="entry name" value="Beta-barrel_TonB_sf"/>
</dbReference>
<evidence type="ECO:0000313" key="9">
    <source>
        <dbReference type="Proteomes" id="UP000019276"/>
    </source>
</evidence>
<dbReference type="InterPro" id="IPR010104">
    <property type="entry name" value="TonB_rcpt_bac"/>
</dbReference>
<keyword evidence="2 4" id="KW-0472">Membrane</keyword>
<dbReference type="RefSeq" id="WP_035015475.1">
    <property type="nucleotide sequence ID" value="NZ_ARZY01000029.1"/>
</dbReference>
<dbReference type="InterPro" id="IPR037066">
    <property type="entry name" value="Plug_dom_sf"/>
</dbReference>
<feature type="signal peptide" evidence="5">
    <location>
        <begin position="1"/>
        <end position="25"/>
    </location>
</feature>
<evidence type="ECO:0000256" key="3">
    <source>
        <dbReference type="ARBA" id="ARBA00023237"/>
    </source>
</evidence>
<keyword evidence="9" id="KW-1185">Reference proteome</keyword>
<keyword evidence="8" id="KW-0675">Receptor</keyword>
<feature type="chain" id="PRO_5004898475" evidence="5">
    <location>
        <begin position="26"/>
        <end position="1005"/>
    </location>
</feature>
<name>W7QV08_9ALTE</name>
<keyword evidence="5" id="KW-0732">Signal</keyword>
<evidence type="ECO:0000256" key="4">
    <source>
        <dbReference type="RuleBase" id="RU003357"/>
    </source>
</evidence>
<dbReference type="SUPFAM" id="SSF56935">
    <property type="entry name" value="Porins"/>
    <property type="match status" value="1"/>
</dbReference>
<comment type="subcellular location">
    <subcellularLocation>
        <location evidence="1 4">Cell outer membrane</location>
    </subcellularLocation>
</comment>
<dbReference type="PANTHER" id="PTHR40980:SF3">
    <property type="entry name" value="TONB-DEPENDENT RECEPTOR-LIKE BETA-BARREL DOMAIN-CONTAINING PROTEIN"/>
    <property type="match status" value="1"/>
</dbReference>